<comment type="catalytic activity">
    <reaction evidence="12">
        <text>citrate = D-threo-isocitrate</text>
        <dbReference type="Rhea" id="RHEA:10336"/>
        <dbReference type="ChEBI" id="CHEBI:15562"/>
        <dbReference type="ChEBI" id="CHEBI:16947"/>
        <dbReference type="EC" id="4.2.1.3"/>
    </reaction>
</comment>
<evidence type="ECO:0000259" key="16">
    <source>
        <dbReference type="Pfam" id="PF00330"/>
    </source>
</evidence>
<dbReference type="InterPro" id="IPR050926">
    <property type="entry name" value="Aconitase/IPM_isomerase"/>
</dbReference>
<accession>A0A511NKI9</accession>
<keyword evidence="7" id="KW-0479">Metal-binding</keyword>
<comment type="cofactor">
    <cofactor evidence="1">
        <name>[4Fe-4S] cluster</name>
        <dbReference type="ChEBI" id="CHEBI:49883"/>
    </cofactor>
</comment>
<dbReference type="UniPathway" id="UPA00223">
    <property type="reaction ID" value="UER00718"/>
</dbReference>
<evidence type="ECO:0000256" key="4">
    <source>
        <dbReference type="ARBA" id="ARBA00012926"/>
    </source>
</evidence>
<dbReference type="InterPro" id="IPR015931">
    <property type="entry name" value="Acnase/IPM_dHydase_lsu_aba_1/3"/>
</dbReference>
<keyword evidence="19" id="KW-1185">Reference proteome</keyword>
<dbReference type="GO" id="GO:0051539">
    <property type="term" value="F:4 iron, 4 sulfur cluster binding"/>
    <property type="evidence" value="ECO:0007669"/>
    <property type="project" value="InterPro"/>
</dbReference>
<evidence type="ECO:0000256" key="12">
    <source>
        <dbReference type="ARBA" id="ARBA00023501"/>
    </source>
</evidence>
<evidence type="ECO:0000256" key="9">
    <source>
        <dbReference type="ARBA" id="ARBA00023004"/>
    </source>
</evidence>
<dbReference type="PROSITE" id="PS00450">
    <property type="entry name" value="ACONITASE_1"/>
    <property type="match status" value="1"/>
</dbReference>
<dbReference type="PANTHER" id="PTHR43160">
    <property type="entry name" value="ACONITATE HYDRATASE B"/>
    <property type="match status" value="1"/>
</dbReference>
<dbReference type="RefSeq" id="WP_019975677.1">
    <property type="nucleotide sequence ID" value="NZ_BJXC01000028.1"/>
</dbReference>
<protein>
    <recommendedName>
        <fullName evidence="5">Aconitate hydratase A</fullName>
        <ecNumber evidence="4">4.2.1.3</ecNumber>
    </recommendedName>
    <alternativeName>
        <fullName evidence="13">Citrate hydro-lyase</fullName>
    </alternativeName>
    <alternativeName>
        <fullName evidence="15">Iron-responsive protein-like</fullName>
    </alternativeName>
    <alternativeName>
        <fullName evidence="14">RNA-binding protein</fullName>
    </alternativeName>
</protein>
<dbReference type="SUPFAM" id="SSF53732">
    <property type="entry name" value="Aconitase iron-sulfur domain"/>
    <property type="match status" value="1"/>
</dbReference>
<dbReference type="SUPFAM" id="SSF52016">
    <property type="entry name" value="LeuD/IlvD-like"/>
    <property type="match status" value="1"/>
</dbReference>
<evidence type="ECO:0000256" key="1">
    <source>
        <dbReference type="ARBA" id="ARBA00001966"/>
    </source>
</evidence>
<dbReference type="PRINTS" id="PR00415">
    <property type="entry name" value="ACONITASE"/>
</dbReference>
<proteinExistence type="inferred from homology"/>
<dbReference type="GO" id="GO:0005829">
    <property type="term" value="C:cytosol"/>
    <property type="evidence" value="ECO:0007669"/>
    <property type="project" value="TreeGrafter"/>
</dbReference>
<evidence type="ECO:0000256" key="2">
    <source>
        <dbReference type="ARBA" id="ARBA00004717"/>
    </source>
</evidence>
<dbReference type="Pfam" id="PF00694">
    <property type="entry name" value="Aconitase_C"/>
    <property type="match status" value="1"/>
</dbReference>
<dbReference type="GO" id="GO:0046872">
    <property type="term" value="F:metal ion binding"/>
    <property type="evidence" value="ECO:0007669"/>
    <property type="project" value="UniProtKB-KW"/>
</dbReference>
<dbReference type="InterPro" id="IPR000573">
    <property type="entry name" value="AconitaseA/IPMdHydase_ssu_swvl"/>
</dbReference>
<keyword evidence="9" id="KW-0408">Iron</keyword>
<evidence type="ECO:0000313" key="19">
    <source>
        <dbReference type="Proteomes" id="UP000321245"/>
    </source>
</evidence>
<keyword evidence="10" id="KW-0411">Iron-sulfur</keyword>
<dbReference type="Gene3D" id="3.30.499.10">
    <property type="entry name" value="Aconitase, domain 3"/>
    <property type="match status" value="2"/>
</dbReference>
<evidence type="ECO:0000256" key="15">
    <source>
        <dbReference type="ARBA" id="ARBA00031977"/>
    </source>
</evidence>
<evidence type="ECO:0000256" key="3">
    <source>
        <dbReference type="ARBA" id="ARBA00007185"/>
    </source>
</evidence>
<dbReference type="FunFam" id="3.40.1060.10:FF:000001">
    <property type="entry name" value="Aconitate hydratase, mitochondrial"/>
    <property type="match status" value="1"/>
</dbReference>
<sequence>MAFDINMIKGVYAKMQERVDAARSIVARPLTYSEKILYAHLFDGQPTQAYTRGESYVDFAPDRVAMQDATAQMALLQFMQAGKVKTAVPSTVHCDHLIQAKVGAKTDLQEAINKSSEVFNFLESVSNKYGIGFWKPGAGIIHQVVLENYAFPGGMMIGTDSHTPNAGGLGMVAIGVGGADAVDVMSGMAWELKMPKLIGVKLTGKLSGWAAPKDVILEVAGRLTVKGGTGAIVEYFGEGAESLSATGKGTICNMGAEIGATTSIFAYDDASERYLRATDRNDVADAANEHKSYLRSDDEVYENPKDYYDQLIEINLSELEPRLNGPFTPDLMTPVSKMKETAAANGWPLDVEWGLIGSCTNSSYEDLTRAASIAQQAIDKGLVTKAAFGINPGSEVVRYTADRDGLLKTFEDLNAVIFTNACGPCIGQWDREGADKEEKNTIVHSFNRNFKKRADGNPNTYAFVTSPEMVAAIAISGRLDFNPLTDKLVNKDGEEVMLDAPKGEELPGKGYAYEDNGYQAPVEDGSHVEVIVNPNSERLQLLEGFKPWNGENIMGAKLLIKAFGKCTTDHISMAGPWLRFRGHLDNISNNTLIGAVNAFNQETNSVKNQLTGEYGAVPDTARAYKAAGVPSVIVGDENYGEGSSREHAAMQPRHLGSVAVLVRSFARIHETNLKKQGMLALTFADKADYDKVQEDDTINFIDLTEFAPGKPLTIELVHTDGSKDSILANHTYNAQQIEWFKAGSALNLIKVQQAK</sequence>
<dbReference type="Gene3D" id="3.20.19.10">
    <property type="entry name" value="Aconitase, domain 4"/>
    <property type="match status" value="1"/>
</dbReference>
<dbReference type="InterPro" id="IPR006248">
    <property type="entry name" value="Aconitase_mito-like"/>
</dbReference>
<dbReference type="FunFam" id="3.30.499.10:FF:000003">
    <property type="entry name" value="Aconitate hydratase, mitochondrial"/>
    <property type="match status" value="1"/>
</dbReference>
<dbReference type="Pfam" id="PF00330">
    <property type="entry name" value="Aconitase"/>
    <property type="match status" value="1"/>
</dbReference>
<dbReference type="InterPro" id="IPR015932">
    <property type="entry name" value="Aconitase_dom2"/>
</dbReference>
<dbReference type="InterPro" id="IPR036008">
    <property type="entry name" value="Aconitase_4Fe-4S_dom"/>
</dbReference>
<dbReference type="NCBIfam" id="TIGR01340">
    <property type="entry name" value="aconitase_mito"/>
    <property type="match status" value="1"/>
</dbReference>
<evidence type="ECO:0000256" key="13">
    <source>
        <dbReference type="ARBA" id="ARBA00029682"/>
    </source>
</evidence>
<dbReference type="GO" id="GO:0003994">
    <property type="term" value="F:aconitate hydratase activity"/>
    <property type="evidence" value="ECO:0007669"/>
    <property type="project" value="UniProtKB-EC"/>
</dbReference>
<evidence type="ECO:0000256" key="11">
    <source>
        <dbReference type="ARBA" id="ARBA00023239"/>
    </source>
</evidence>
<keyword evidence="11" id="KW-0456">Lyase</keyword>
<dbReference type="InterPro" id="IPR001030">
    <property type="entry name" value="Acoase/IPM_deHydtase_lsu_aba"/>
</dbReference>
<feature type="domain" description="Aconitase A/isopropylmalate dehydratase small subunit swivel" evidence="17">
    <location>
        <begin position="558"/>
        <end position="685"/>
    </location>
</feature>
<dbReference type="PANTHER" id="PTHR43160:SF3">
    <property type="entry name" value="ACONITATE HYDRATASE, MITOCHONDRIAL"/>
    <property type="match status" value="1"/>
</dbReference>
<name>A0A511NKI9_9FLAO</name>
<evidence type="ECO:0000259" key="17">
    <source>
        <dbReference type="Pfam" id="PF00694"/>
    </source>
</evidence>
<dbReference type="InterPro" id="IPR015928">
    <property type="entry name" value="Aconitase/3IPM_dehydase_swvl"/>
</dbReference>
<keyword evidence="6" id="KW-0816">Tricarboxylic acid cycle</keyword>
<dbReference type="AlphaFoldDB" id="A0A511NKI9"/>
<evidence type="ECO:0000256" key="7">
    <source>
        <dbReference type="ARBA" id="ARBA00022723"/>
    </source>
</evidence>
<dbReference type="GeneID" id="84650343"/>
<comment type="similarity">
    <text evidence="3">Belongs to the aconitase/IPM isomerase family.</text>
</comment>
<dbReference type="GO" id="GO:0006099">
    <property type="term" value="P:tricarboxylic acid cycle"/>
    <property type="evidence" value="ECO:0007669"/>
    <property type="project" value="UniProtKB-UniPathway"/>
</dbReference>
<comment type="pathway">
    <text evidence="2">Carbohydrate metabolism; tricarboxylic acid cycle; isocitrate from oxaloacetate: step 2/2.</text>
</comment>
<dbReference type="EMBL" id="BJXC01000028">
    <property type="protein sequence ID" value="GEM53335.1"/>
    <property type="molecule type" value="Genomic_DNA"/>
</dbReference>
<evidence type="ECO:0000256" key="10">
    <source>
        <dbReference type="ARBA" id="ARBA00023014"/>
    </source>
</evidence>
<keyword evidence="8" id="KW-0809">Transit peptide</keyword>
<dbReference type="InterPro" id="IPR018136">
    <property type="entry name" value="Aconitase_4Fe-4S_BS"/>
</dbReference>
<dbReference type="Proteomes" id="UP000321245">
    <property type="component" value="Unassembled WGS sequence"/>
</dbReference>
<dbReference type="FunFam" id="3.30.499.10:FF:000004">
    <property type="entry name" value="Aconitate hydratase, mitochondrial"/>
    <property type="match status" value="1"/>
</dbReference>
<evidence type="ECO:0000256" key="5">
    <source>
        <dbReference type="ARBA" id="ARBA00019378"/>
    </source>
</evidence>
<evidence type="ECO:0000313" key="18">
    <source>
        <dbReference type="EMBL" id="GEM53335.1"/>
    </source>
</evidence>
<dbReference type="STRING" id="1218108.GCA_000382425_02193"/>
<reference evidence="18 19" key="1">
    <citation type="submission" date="2019-07" db="EMBL/GenBank/DDBJ databases">
        <title>Whole genome shotgun sequence of Empedobacter brevis NBRC 14943.</title>
        <authorList>
            <person name="Hosoyama A."/>
            <person name="Uohara A."/>
            <person name="Ohji S."/>
            <person name="Ichikawa N."/>
        </authorList>
    </citation>
    <scope>NUCLEOTIDE SEQUENCE [LARGE SCALE GENOMIC DNA]</scope>
    <source>
        <strain evidence="18 19">NBRC 14943</strain>
    </source>
</reference>
<dbReference type="NCBIfam" id="NF005558">
    <property type="entry name" value="PRK07229.1"/>
    <property type="match status" value="1"/>
</dbReference>
<evidence type="ECO:0000256" key="8">
    <source>
        <dbReference type="ARBA" id="ARBA00022946"/>
    </source>
</evidence>
<dbReference type="Gene3D" id="3.40.1060.10">
    <property type="entry name" value="Aconitase, Domain 2"/>
    <property type="match status" value="1"/>
</dbReference>
<organism evidence="18 19">
    <name type="scientific">Empedobacter brevis NBRC 14943 = ATCC 43319</name>
    <dbReference type="NCBI Taxonomy" id="1218108"/>
    <lineage>
        <taxon>Bacteria</taxon>
        <taxon>Pseudomonadati</taxon>
        <taxon>Bacteroidota</taxon>
        <taxon>Flavobacteriia</taxon>
        <taxon>Flavobacteriales</taxon>
        <taxon>Weeksellaceae</taxon>
        <taxon>Empedobacter</taxon>
    </lineage>
</organism>
<gene>
    <name evidence="18" type="primary">acnA</name>
    <name evidence="18" type="ORF">EB1_31250</name>
</gene>
<feature type="domain" description="Aconitase/3-isopropylmalate dehydratase large subunit alpha/beta/alpha" evidence="16">
    <location>
        <begin position="34"/>
        <end position="477"/>
    </location>
</feature>
<dbReference type="EC" id="4.2.1.3" evidence="4"/>
<comment type="caution">
    <text evidence="18">The sequence shown here is derived from an EMBL/GenBank/DDBJ whole genome shotgun (WGS) entry which is preliminary data.</text>
</comment>
<evidence type="ECO:0000256" key="6">
    <source>
        <dbReference type="ARBA" id="ARBA00022532"/>
    </source>
</evidence>
<dbReference type="FunFam" id="3.20.19.10:FF:000002">
    <property type="entry name" value="Aconitate hydratase, mitochondrial"/>
    <property type="match status" value="1"/>
</dbReference>
<evidence type="ECO:0000256" key="14">
    <source>
        <dbReference type="ARBA" id="ARBA00031081"/>
    </source>
</evidence>
<dbReference type="OrthoDB" id="9764318at2"/>